<comment type="caution">
    <text evidence="2">The sequence shown here is derived from an EMBL/GenBank/DDBJ whole genome shotgun (WGS) entry which is preliminary data.</text>
</comment>
<dbReference type="RefSeq" id="WP_113630521.1">
    <property type="nucleotide sequence ID" value="NZ_QHCV01000028.1"/>
</dbReference>
<dbReference type="AlphaFoldDB" id="A0A364V6N4"/>
<feature type="transmembrane region" description="Helical" evidence="1">
    <location>
        <begin position="225"/>
        <end position="247"/>
    </location>
</feature>
<feature type="transmembrane region" description="Helical" evidence="1">
    <location>
        <begin position="253"/>
        <end position="277"/>
    </location>
</feature>
<evidence type="ECO:0008006" key="4">
    <source>
        <dbReference type="Google" id="ProtNLM"/>
    </source>
</evidence>
<dbReference type="Proteomes" id="UP000251577">
    <property type="component" value="Unassembled WGS sequence"/>
</dbReference>
<protein>
    <recommendedName>
        <fullName evidence="4">Chemotaxis methyl-accepting receptor HlyB-like 4HB MCP domain-containing protein</fullName>
    </recommendedName>
</protein>
<dbReference type="EMBL" id="QHCV01000028">
    <property type="protein sequence ID" value="RAV32307.1"/>
    <property type="molecule type" value="Genomic_DNA"/>
</dbReference>
<evidence type="ECO:0000313" key="3">
    <source>
        <dbReference type="Proteomes" id="UP000251577"/>
    </source>
</evidence>
<evidence type="ECO:0000313" key="2">
    <source>
        <dbReference type="EMBL" id="RAV32307.1"/>
    </source>
</evidence>
<reference evidence="2 3" key="1">
    <citation type="journal article" date="2018" name="Syst. Appl. Microbiol.">
        <title>Corynebacterium heidelbergense sp. nov., isolated from the preen glands of Egyptian geese (Alopochen aegyptiacus).</title>
        <authorList>
            <person name="Braun M.S."/>
            <person name="Wang E."/>
            <person name="Zimmermann S."/>
            <person name="Wink M."/>
        </authorList>
    </citation>
    <scope>NUCLEOTIDE SEQUENCE [LARGE SCALE GENOMIC DNA]</scope>
    <source>
        <strain evidence="2 3">647</strain>
    </source>
</reference>
<feature type="transmembrane region" description="Helical" evidence="1">
    <location>
        <begin position="429"/>
        <end position="448"/>
    </location>
</feature>
<accession>A0A364V6N4</accession>
<sequence>MPALPAFEADRWMDNEEASAHGTHSFRGFINPALQAPRRLADFAGTTPGILTLVSTILVLAILAAGGAMALSSTARQDDLNTLVTRTEPLSNAAQDMFNSLSVADSVATTGFLQTGFSDSKPDKAYQDAIQDASSAIVRATSGIDNIESREMELVLHVQNRLPEYVRLVAQAQTNNRVQNPVGAAYLTQASTLMQDEILPAARELYSRTSSLVSQQQANMVKPMWFPLSGLVAAVIMLILAQLWLAAWTNRRINVGYCAATVLMVVALLFAGINAALTWHSGAQGVRGTVDPLESLTDARISAQQARTDEALGLVQRNYDSSTQSAFSSRVAKIDQTLDSLRDQVSSPQRIDAAREALRGWDTAHAQMVSQIQAGNYDSAYNIAVGTQKENATGTNFENFDQQLQKLISQTRTELRDVLLAGRIGAERTATAVFILTLIAAACTIAGTRPRLQEFL</sequence>
<evidence type="ECO:0000256" key="1">
    <source>
        <dbReference type="SAM" id="Phobius"/>
    </source>
</evidence>
<feature type="transmembrane region" description="Helical" evidence="1">
    <location>
        <begin position="50"/>
        <end position="71"/>
    </location>
</feature>
<keyword evidence="1" id="KW-1133">Transmembrane helix</keyword>
<keyword evidence="3" id="KW-1185">Reference proteome</keyword>
<keyword evidence="1" id="KW-0812">Transmembrane</keyword>
<keyword evidence="1" id="KW-0472">Membrane</keyword>
<proteinExistence type="predicted"/>
<name>A0A364V6N4_9CORY</name>
<organism evidence="2 3">
    <name type="scientific">Corynebacterium heidelbergense</name>
    <dbReference type="NCBI Taxonomy" id="2055947"/>
    <lineage>
        <taxon>Bacteria</taxon>
        <taxon>Bacillati</taxon>
        <taxon>Actinomycetota</taxon>
        <taxon>Actinomycetes</taxon>
        <taxon>Mycobacteriales</taxon>
        <taxon>Corynebacteriaceae</taxon>
        <taxon>Corynebacterium</taxon>
    </lineage>
</organism>
<gene>
    <name evidence="2" type="ORF">DLJ54_03945</name>
</gene>